<dbReference type="PANTHER" id="PTHR37381:SF1">
    <property type="entry name" value="PENTATRICOPEPTIDE REPEAT (PPR) SUPERFAMILY PROTEIN"/>
    <property type="match status" value="1"/>
</dbReference>
<dbReference type="AlphaFoldDB" id="A0AAV8TG25"/>
<protein>
    <recommendedName>
        <fullName evidence="5">Pentatricopeptide repeat-containing protein</fullName>
    </recommendedName>
</protein>
<dbReference type="PANTHER" id="PTHR37381">
    <property type="entry name" value="PENTATRICOPEPTIDE REPEAT (PPR) SUPERFAMILY PROTEIN"/>
    <property type="match status" value="1"/>
</dbReference>
<evidence type="ECO:0008006" key="5">
    <source>
        <dbReference type="Google" id="ProtNLM"/>
    </source>
</evidence>
<sequence>MILHLNPLISPFHFRFFPTHHFHFPPSPLLNSPFPAFSIRANRLGASLSDTPKVELVNEALLARVSAAKDAAEALNIIAQMSQRNSGVVPVPDCCLIISSAIHRNNSDLALSVFYAMRSSFDQVGENGTLVERWKWSRPDVRVYTLLVQALAASLKVSDALRIIDYICRVGVSPGEEVSFGKVVRCPTCMVAVAVAQPQNGIQVASCAKCRYQYELVSGDITSISSEEIRNS</sequence>
<dbReference type="EMBL" id="JAIWQS010000005">
    <property type="protein sequence ID" value="KAJ8764924.1"/>
    <property type="molecule type" value="Genomic_DNA"/>
</dbReference>
<evidence type="ECO:0000256" key="1">
    <source>
        <dbReference type="ARBA" id="ARBA00022737"/>
    </source>
</evidence>
<dbReference type="PROSITE" id="PS51375">
    <property type="entry name" value="PPR"/>
    <property type="match status" value="1"/>
</dbReference>
<evidence type="ECO:0000256" key="2">
    <source>
        <dbReference type="PROSITE-ProRule" id="PRU00708"/>
    </source>
</evidence>
<evidence type="ECO:0000313" key="4">
    <source>
        <dbReference type="Proteomes" id="UP001159364"/>
    </source>
</evidence>
<dbReference type="InterPro" id="IPR002885">
    <property type="entry name" value="PPR_rpt"/>
</dbReference>
<organism evidence="3 4">
    <name type="scientific">Erythroxylum novogranatense</name>
    <dbReference type="NCBI Taxonomy" id="1862640"/>
    <lineage>
        <taxon>Eukaryota</taxon>
        <taxon>Viridiplantae</taxon>
        <taxon>Streptophyta</taxon>
        <taxon>Embryophyta</taxon>
        <taxon>Tracheophyta</taxon>
        <taxon>Spermatophyta</taxon>
        <taxon>Magnoliopsida</taxon>
        <taxon>eudicotyledons</taxon>
        <taxon>Gunneridae</taxon>
        <taxon>Pentapetalae</taxon>
        <taxon>rosids</taxon>
        <taxon>fabids</taxon>
        <taxon>Malpighiales</taxon>
        <taxon>Erythroxylaceae</taxon>
        <taxon>Erythroxylum</taxon>
    </lineage>
</organism>
<name>A0AAV8TG25_9ROSI</name>
<comment type="caution">
    <text evidence="3">The sequence shown here is derived from an EMBL/GenBank/DDBJ whole genome shotgun (WGS) entry which is preliminary data.</text>
</comment>
<dbReference type="Gene3D" id="1.25.40.10">
    <property type="entry name" value="Tetratricopeptide repeat domain"/>
    <property type="match status" value="1"/>
</dbReference>
<evidence type="ECO:0000313" key="3">
    <source>
        <dbReference type="EMBL" id="KAJ8764924.1"/>
    </source>
</evidence>
<accession>A0AAV8TG25</accession>
<keyword evidence="1" id="KW-0677">Repeat</keyword>
<dbReference type="Proteomes" id="UP001159364">
    <property type="component" value="Linkage Group LG05"/>
</dbReference>
<proteinExistence type="predicted"/>
<reference evidence="3 4" key="1">
    <citation type="submission" date="2021-09" db="EMBL/GenBank/DDBJ databases">
        <title>Genomic insights and catalytic innovation underlie evolution of tropane alkaloids biosynthesis.</title>
        <authorList>
            <person name="Wang Y.-J."/>
            <person name="Tian T."/>
            <person name="Huang J.-P."/>
            <person name="Huang S.-X."/>
        </authorList>
    </citation>
    <scope>NUCLEOTIDE SEQUENCE [LARGE SCALE GENOMIC DNA]</scope>
    <source>
        <strain evidence="3">KIB-2018</strain>
        <tissue evidence="3">Leaf</tissue>
    </source>
</reference>
<gene>
    <name evidence="3" type="ORF">K2173_010389</name>
</gene>
<keyword evidence="4" id="KW-1185">Reference proteome</keyword>
<feature type="repeat" description="PPR" evidence="2">
    <location>
        <begin position="140"/>
        <end position="174"/>
    </location>
</feature>
<dbReference type="InterPro" id="IPR011990">
    <property type="entry name" value="TPR-like_helical_dom_sf"/>
</dbReference>